<organism evidence="2">
    <name type="scientific">Siphoviridae sp. ctNHj22</name>
    <dbReference type="NCBI Taxonomy" id="2825468"/>
    <lineage>
        <taxon>Viruses</taxon>
        <taxon>Duplodnaviria</taxon>
        <taxon>Heunggongvirae</taxon>
        <taxon>Uroviricota</taxon>
        <taxon>Caudoviricetes</taxon>
    </lineage>
</organism>
<name>A0A8S5VFK5_9CAUD</name>
<evidence type="ECO:0000256" key="1">
    <source>
        <dbReference type="SAM" id="MobiDB-lite"/>
    </source>
</evidence>
<proteinExistence type="predicted"/>
<dbReference type="InterPro" id="IPR021145">
    <property type="entry name" value="Portal_protein_SPP1_Gp6-like"/>
</dbReference>
<accession>A0A8S5VFK5</accession>
<feature type="region of interest" description="Disordered" evidence="1">
    <location>
        <begin position="199"/>
        <end position="219"/>
    </location>
</feature>
<protein>
    <submittedName>
        <fullName evidence="2">PORTAL PROTEIN</fullName>
    </submittedName>
</protein>
<reference evidence="2" key="1">
    <citation type="journal article" date="2021" name="Proc. Natl. Acad. Sci. U.S.A.">
        <title>A Catalog of Tens of Thousands of Viruses from Human Metagenomes Reveals Hidden Associations with Chronic Diseases.</title>
        <authorList>
            <person name="Tisza M.J."/>
            <person name="Buck C.B."/>
        </authorList>
    </citation>
    <scope>NUCLEOTIDE SEQUENCE</scope>
    <source>
        <strain evidence="2">CtNHj22</strain>
    </source>
</reference>
<feature type="compositionally biased region" description="Acidic residues" evidence="1">
    <location>
        <begin position="448"/>
        <end position="461"/>
    </location>
</feature>
<sequence length="461" mass="51825">MRTFQDLEAVQNDPAAKTAFVQSFIAEHVTSAPVRTAEKADKYDRQLNTGVDDFLDALADIDYKLNGITKRARPETVKSNSFHRLNVQRVAYSLANGITLPGEDNAKENLGENFDEQLYRLGYLACIHGESFGFWNNDHLDVFKLTEFAPLYDEQDGTLRAGIRFWRLQPDKPMHAVLYEESGYTRYTEDSKGERLLHQDGEQQPYKTTTTTTPAGDEIVEGEGYGTLPIVPLWGSSAKQSTLVNLKGYIDNIDLIVNGFCDDLRECAQVYWLISNYGGMNDSDLRRFMQRLRFNHAANIDNAGDNGGSVQPYTQEIPTQARETLLQRLHSSLYEDFGGLDVHCVSADSTNDHLEAAYQPLDENARDFEQQVTKFVRQVLKIAGLPDAKPQYTHVRISNTKEQVDMALAEATIIGNEMAIELLPNLTQEQKEQAKAALMAESATRETVDEDEEDEDGTDEA</sequence>
<evidence type="ECO:0000313" key="2">
    <source>
        <dbReference type="EMBL" id="DAG05525.1"/>
    </source>
</evidence>
<dbReference type="EMBL" id="BK016261">
    <property type="protein sequence ID" value="DAG05525.1"/>
    <property type="molecule type" value="Genomic_DNA"/>
</dbReference>
<feature type="region of interest" description="Disordered" evidence="1">
    <location>
        <begin position="433"/>
        <end position="461"/>
    </location>
</feature>
<dbReference type="Pfam" id="PF05133">
    <property type="entry name" value="SPP1_portal"/>
    <property type="match status" value="1"/>
</dbReference>